<evidence type="ECO:0000313" key="3">
    <source>
        <dbReference type="EMBL" id="TGD75320.1"/>
    </source>
</evidence>
<dbReference type="OrthoDB" id="6191410at2"/>
<keyword evidence="3" id="KW-0489">Methyltransferase</keyword>
<dbReference type="GO" id="GO:0032259">
    <property type="term" value="P:methylation"/>
    <property type="evidence" value="ECO:0007669"/>
    <property type="project" value="UniProtKB-KW"/>
</dbReference>
<evidence type="ECO:0000256" key="1">
    <source>
        <dbReference type="SAM" id="MobiDB-lite"/>
    </source>
</evidence>
<dbReference type="Gene3D" id="3.40.50.150">
    <property type="entry name" value="Vaccinia Virus protein VP39"/>
    <property type="match status" value="1"/>
</dbReference>
<evidence type="ECO:0000259" key="2">
    <source>
        <dbReference type="Pfam" id="PF08241"/>
    </source>
</evidence>
<dbReference type="AlphaFoldDB" id="A0A4Z0M7C3"/>
<protein>
    <submittedName>
        <fullName evidence="3">Class I SAM-dependent methyltransferase</fullName>
    </submittedName>
</protein>
<comment type="caution">
    <text evidence="3">The sequence shown here is derived from an EMBL/GenBank/DDBJ whole genome shotgun (WGS) entry which is preliminary data.</text>
</comment>
<dbReference type="GO" id="GO:0008757">
    <property type="term" value="F:S-adenosylmethionine-dependent methyltransferase activity"/>
    <property type="evidence" value="ECO:0007669"/>
    <property type="project" value="InterPro"/>
</dbReference>
<dbReference type="SUPFAM" id="SSF53335">
    <property type="entry name" value="S-adenosyl-L-methionine-dependent methyltransferases"/>
    <property type="match status" value="1"/>
</dbReference>
<dbReference type="Pfam" id="PF08241">
    <property type="entry name" value="Methyltransf_11"/>
    <property type="match status" value="1"/>
</dbReference>
<name>A0A4Z0M7C3_9GAMM</name>
<keyword evidence="4" id="KW-1185">Reference proteome</keyword>
<dbReference type="EMBL" id="SRLE01000004">
    <property type="protein sequence ID" value="TGD75320.1"/>
    <property type="molecule type" value="Genomic_DNA"/>
</dbReference>
<gene>
    <name evidence="3" type="ORF">E4634_04835</name>
</gene>
<dbReference type="InterPro" id="IPR029063">
    <property type="entry name" value="SAM-dependent_MTases_sf"/>
</dbReference>
<accession>A0A4Z0M7C3</accession>
<reference evidence="3 4" key="1">
    <citation type="submission" date="2019-04" db="EMBL/GenBank/DDBJ databases">
        <title>Taxonomy of novel Haliea sp. from mangrove soil of West Coast of India.</title>
        <authorList>
            <person name="Verma A."/>
            <person name="Kumar P."/>
            <person name="Krishnamurthi S."/>
        </authorList>
    </citation>
    <scope>NUCLEOTIDE SEQUENCE [LARGE SCALE GENOMIC DNA]</scope>
    <source>
        <strain evidence="3 4">SAOS-164</strain>
    </source>
</reference>
<proteinExistence type="predicted"/>
<feature type="region of interest" description="Disordered" evidence="1">
    <location>
        <begin position="253"/>
        <end position="283"/>
    </location>
</feature>
<dbReference type="InterPro" id="IPR013216">
    <property type="entry name" value="Methyltransf_11"/>
</dbReference>
<sequence>MWQSPRHKAARYDSEMANQFTDISAILETWYQGERGSYLLAQLQAELDRRLETAFGYHMLQLGPLDCGPLFGECRIRHRIFAGEQAGADIGLLCERGELPLESDSIDVIIAHHALEFVENPHQVLRELQRVLVPQGQLLITGWNPHSLVGLGSALRGLHRRSPWRAHRPVSPHRLTDWLNLLGCDAEHCSYLYNLPPLGTGRLRQWMEKGDQWCATHGLPTGGLYLMHAVKQVPAHKRPRSVRRRAGKLIGLAVPGPAAQPSPAPAARPIAGAARKPTDPARH</sequence>
<dbReference type="Proteomes" id="UP000298050">
    <property type="component" value="Unassembled WGS sequence"/>
</dbReference>
<keyword evidence="3" id="KW-0808">Transferase</keyword>
<evidence type="ECO:0000313" key="4">
    <source>
        <dbReference type="Proteomes" id="UP000298050"/>
    </source>
</evidence>
<organism evidence="3 4">
    <name type="scientific">Mangrovimicrobium sediminis</name>
    <dbReference type="NCBI Taxonomy" id="2562682"/>
    <lineage>
        <taxon>Bacteria</taxon>
        <taxon>Pseudomonadati</taxon>
        <taxon>Pseudomonadota</taxon>
        <taxon>Gammaproteobacteria</taxon>
        <taxon>Cellvibrionales</taxon>
        <taxon>Halieaceae</taxon>
        <taxon>Mangrovimicrobium</taxon>
    </lineage>
</organism>
<feature type="domain" description="Methyltransferase type 11" evidence="2">
    <location>
        <begin position="91"/>
        <end position="140"/>
    </location>
</feature>